<accession>A0A6J5KT46</accession>
<proteinExistence type="predicted"/>
<gene>
    <name evidence="2" type="ORF">UFOVP58_64</name>
</gene>
<reference evidence="2" key="1">
    <citation type="submission" date="2020-04" db="EMBL/GenBank/DDBJ databases">
        <authorList>
            <person name="Chiriac C."/>
            <person name="Salcher M."/>
            <person name="Ghai R."/>
            <person name="Kavagutti S V."/>
        </authorList>
    </citation>
    <scope>NUCLEOTIDE SEQUENCE</scope>
</reference>
<protein>
    <recommendedName>
        <fullName evidence="1">DUF7936 domain-containing protein</fullName>
    </recommendedName>
</protein>
<feature type="domain" description="DUF7936" evidence="1">
    <location>
        <begin position="2"/>
        <end position="100"/>
    </location>
</feature>
<organism evidence="2">
    <name type="scientific">uncultured Caudovirales phage</name>
    <dbReference type="NCBI Taxonomy" id="2100421"/>
    <lineage>
        <taxon>Viruses</taxon>
        <taxon>Duplodnaviria</taxon>
        <taxon>Heunggongvirae</taxon>
        <taxon>Uroviricota</taxon>
        <taxon>Caudoviricetes</taxon>
        <taxon>Peduoviridae</taxon>
        <taxon>Maltschvirus</taxon>
        <taxon>Maltschvirus maltsch</taxon>
    </lineage>
</organism>
<dbReference type="EMBL" id="LR796186">
    <property type="protein sequence ID" value="CAB4125111.1"/>
    <property type="molecule type" value="Genomic_DNA"/>
</dbReference>
<evidence type="ECO:0000313" key="2">
    <source>
        <dbReference type="EMBL" id="CAB4125111.1"/>
    </source>
</evidence>
<evidence type="ECO:0000259" key="1">
    <source>
        <dbReference type="Pfam" id="PF25590"/>
    </source>
</evidence>
<sequence length="109" mass="12344">MKWTINNLMVMNQEHPEMVTMSNFTISDEQDGLQGSVTYSVNLLPADPDNYTPYSQVTLEQAIQWTKDALAERVELMEKEVQALIDIQKVVVPVSAPLPWVPVEPEAQE</sequence>
<dbReference type="InterPro" id="IPR057696">
    <property type="entry name" value="DUF7936"/>
</dbReference>
<dbReference type="Pfam" id="PF25590">
    <property type="entry name" value="DUF7936"/>
    <property type="match status" value="1"/>
</dbReference>
<name>A0A6J5KT46_9CAUD</name>